<gene>
    <name evidence="7" type="ORF">HSB1_04510</name>
</gene>
<dbReference type="PANTHER" id="PTHR42913">
    <property type="entry name" value="APOPTOSIS-INDUCING FACTOR 1"/>
    <property type="match status" value="1"/>
</dbReference>
<comment type="caution">
    <text evidence="7">The sequence shown here is derived from an EMBL/GenBank/DDBJ whole genome shotgun (WGS) entry which is preliminary data.</text>
</comment>
<protein>
    <submittedName>
        <fullName evidence="7">NADH dehydrogenase, fad-containing subunit</fullName>
    </submittedName>
</protein>
<dbReference type="EMBL" id="ALJD01000002">
    <property type="protein sequence ID" value="EJN61410.1"/>
    <property type="molecule type" value="Genomic_DNA"/>
</dbReference>
<dbReference type="Proteomes" id="UP000007813">
    <property type="component" value="Unassembled WGS sequence"/>
</dbReference>
<dbReference type="InterPro" id="IPR051169">
    <property type="entry name" value="NADH-Q_oxidoreductase"/>
</dbReference>
<evidence type="ECO:0000256" key="2">
    <source>
        <dbReference type="ARBA" id="ARBA00005272"/>
    </source>
</evidence>
<dbReference type="SUPFAM" id="SSF51905">
    <property type="entry name" value="FAD/NAD(P)-binding domain"/>
    <property type="match status" value="2"/>
</dbReference>
<keyword evidence="4" id="KW-0274">FAD</keyword>
<keyword evidence="3" id="KW-0285">Flavoprotein</keyword>
<evidence type="ECO:0000259" key="6">
    <source>
        <dbReference type="Pfam" id="PF07992"/>
    </source>
</evidence>
<proteinExistence type="inferred from homology"/>
<dbReference type="OrthoDB" id="38899at2157"/>
<evidence type="ECO:0000256" key="5">
    <source>
        <dbReference type="ARBA" id="ARBA00023002"/>
    </source>
</evidence>
<organism evidence="7 8">
    <name type="scientific">Halogranum salarium B-1</name>
    <dbReference type="NCBI Taxonomy" id="1210908"/>
    <lineage>
        <taxon>Archaea</taxon>
        <taxon>Methanobacteriati</taxon>
        <taxon>Methanobacteriota</taxon>
        <taxon>Stenosarchaea group</taxon>
        <taxon>Halobacteria</taxon>
        <taxon>Halobacteriales</taxon>
        <taxon>Haloferacaceae</taxon>
    </lineage>
</organism>
<evidence type="ECO:0000256" key="4">
    <source>
        <dbReference type="ARBA" id="ARBA00022827"/>
    </source>
</evidence>
<keyword evidence="5" id="KW-0560">Oxidoreductase</keyword>
<sequence>MQIAVLGAGYAGLTLARRLEDRLPSDVDIVVVDESPTHLVQHEVHRVVRRPSIVEAITVPLTDVLDRAEVVTARVENVDADAQTVELDYGETIHYDYAAVCLGAETAYYGLPGVEEHSTPLKRVTDAEQIRADFLDVCDSGGTVVVGGAGLSGVQVAGELAALAAEQDVADAVDVMLLEQMDSVAPNFREDFQEAVHDELLARGVEIRTGATVTRAAADELELESGTIACDQFVWTGGISGSGAMHGDRPMVRNDLRLNDSTFVVGDAARIVDTDGQAVPASASAAIREAGTVAGNIEKLVEHDLFDDDDFAPRMEPYRFEVPGWVVSIGDGAVAQVGPTVVRGAAAKAMKTSIGAGYLGSVKAVTQATELVREELGHGDDD</sequence>
<comment type="similarity">
    <text evidence="2">Belongs to the NADH dehydrogenase family.</text>
</comment>
<dbReference type="PATRIC" id="fig|1210908.3.peg.431"/>
<dbReference type="PRINTS" id="PR00411">
    <property type="entry name" value="PNDRDTASEI"/>
</dbReference>
<dbReference type="GO" id="GO:0003955">
    <property type="term" value="F:NAD(P)H dehydrogenase (quinone) activity"/>
    <property type="evidence" value="ECO:0007669"/>
    <property type="project" value="TreeGrafter"/>
</dbReference>
<reference evidence="7 8" key="1">
    <citation type="journal article" date="2012" name="J. Bacteriol.">
        <title>Draft Genome Sequence of the Extremely Halophilic Archaeon Halogranum salarium B-1T.</title>
        <authorList>
            <person name="Kim K.K."/>
            <person name="Lee K.C."/>
            <person name="Lee J.S."/>
        </authorList>
    </citation>
    <scope>NUCLEOTIDE SEQUENCE [LARGE SCALE GENOMIC DNA]</scope>
    <source>
        <strain evidence="7 8">B-1</strain>
    </source>
</reference>
<feature type="domain" description="FAD/NAD(P)-binding" evidence="6">
    <location>
        <begin position="1"/>
        <end position="290"/>
    </location>
</feature>
<evidence type="ECO:0000313" key="7">
    <source>
        <dbReference type="EMBL" id="EJN61410.1"/>
    </source>
</evidence>
<dbReference type="PANTHER" id="PTHR42913:SF3">
    <property type="entry name" value="64 KDA MITOCHONDRIAL NADH DEHYDROGENASE (EUROFUNG)"/>
    <property type="match status" value="1"/>
</dbReference>
<dbReference type="Pfam" id="PF07992">
    <property type="entry name" value="Pyr_redox_2"/>
    <property type="match status" value="1"/>
</dbReference>
<dbReference type="eggNOG" id="arCOG01067">
    <property type="taxonomic scope" value="Archaea"/>
</dbReference>
<dbReference type="RefSeq" id="WP_009374448.1">
    <property type="nucleotide sequence ID" value="NZ_ALJD01000002.1"/>
</dbReference>
<comment type="cofactor">
    <cofactor evidence="1">
        <name>FAD</name>
        <dbReference type="ChEBI" id="CHEBI:57692"/>
    </cofactor>
</comment>
<dbReference type="AlphaFoldDB" id="J2ZL05"/>
<evidence type="ECO:0000256" key="1">
    <source>
        <dbReference type="ARBA" id="ARBA00001974"/>
    </source>
</evidence>
<dbReference type="GO" id="GO:0019646">
    <property type="term" value="P:aerobic electron transport chain"/>
    <property type="evidence" value="ECO:0007669"/>
    <property type="project" value="TreeGrafter"/>
</dbReference>
<name>J2ZL05_9EURY</name>
<accession>J2ZL05</accession>
<dbReference type="InterPro" id="IPR036188">
    <property type="entry name" value="FAD/NAD-bd_sf"/>
</dbReference>
<evidence type="ECO:0000256" key="3">
    <source>
        <dbReference type="ARBA" id="ARBA00022630"/>
    </source>
</evidence>
<dbReference type="InterPro" id="IPR023753">
    <property type="entry name" value="FAD/NAD-binding_dom"/>
</dbReference>
<dbReference type="Gene3D" id="3.50.50.100">
    <property type="match status" value="1"/>
</dbReference>
<evidence type="ECO:0000313" key="8">
    <source>
        <dbReference type="Proteomes" id="UP000007813"/>
    </source>
</evidence>